<evidence type="ECO:0000313" key="4">
    <source>
        <dbReference type="Proteomes" id="UP000094056"/>
    </source>
</evidence>
<dbReference type="Proteomes" id="UP000094056">
    <property type="component" value="Unassembled WGS sequence"/>
</dbReference>
<dbReference type="SMART" id="SM00448">
    <property type="entry name" value="REC"/>
    <property type="match status" value="1"/>
</dbReference>
<evidence type="ECO:0000256" key="1">
    <source>
        <dbReference type="PROSITE-ProRule" id="PRU00169"/>
    </source>
</evidence>
<dbReference type="PROSITE" id="PS50110">
    <property type="entry name" value="RESPONSE_REGULATORY"/>
    <property type="match status" value="1"/>
</dbReference>
<sequence length="147" mass="16856">MRKNATILLVEDDKVDTMTVQRAFKKNRIMNPLYVTSNGKDALAYLRHERAYGDPEKSPRPGIIFLDLHMPEMNGIEFLKIVKADNDLRRIPVVVLTTSGEEEDLVESFNLGVAGYIIKPVEFNKFVESVRLIDLYWSLSELSPEEK</sequence>
<dbReference type="SUPFAM" id="SSF52172">
    <property type="entry name" value="CheY-like"/>
    <property type="match status" value="1"/>
</dbReference>
<evidence type="ECO:0000259" key="2">
    <source>
        <dbReference type="PROSITE" id="PS50110"/>
    </source>
</evidence>
<gene>
    <name evidence="3" type="ORF">SCARUB_03596</name>
</gene>
<evidence type="ECO:0000313" key="3">
    <source>
        <dbReference type="EMBL" id="ODS31276.1"/>
    </source>
</evidence>
<dbReference type="Gene3D" id="3.40.50.2300">
    <property type="match status" value="1"/>
</dbReference>
<organism evidence="3 4">
    <name type="scientific">Candidatus Scalindua rubra</name>
    <dbReference type="NCBI Taxonomy" id="1872076"/>
    <lineage>
        <taxon>Bacteria</taxon>
        <taxon>Pseudomonadati</taxon>
        <taxon>Planctomycetota</taxon>
        <taxon>Candidatus Brocadiia</taxon>
        <taxon>Candidatus Brocadiales</taxon>
        <taxon>Candidatus Scalinduaceae</taxon>
        <taxon>Candidatus Scalindua</taxon>
    </lineage>
</organism>
<dbReference type="InterPro" id="IPR001789">
    <property type="entry name" value="Sig_transdc_resp-reg_receiver"/>
</dbReference>
<feature type="modified residue" description="4-aspartylphosphate" evidence="1">
    <location>
        <position position="67"/>
    </location>
</feature>
<comment type="caution">
    <text evidence="3">The sequence shown here is derived from an EMBL/GenBank/DDBJ whole genome shotgun (WGS) entry which is preliminary data.</text>
</comment>
<dbReference type="Pfam" id="PF00072">
    <property type="entry name" value="Response_reg"/>
    <property type="match status" value="1"/>
</dbReference>
<feature type="domain" description="Response regulatory" evidence="2">
    <location>
        <begin position="6"/>
        <end position="134"/>
    </location>
</feature>
<dbReference type="CDD" id="cd17557">
    <property type="entry name" value="REC_Rcp-like"/>
    <property type="match status" value="1"/>
</dbReference>
<dbReference type="PANTHER" id="PTHR44520:SF2">
    <property type="entry name" value="RESPONSE REGULATOR RCP1"/>
    <property type="match status" value="1"/>
</dbReference>
<dbReference type="InterPro" id="IPR052893">
    <property type="entry name" value="TCS_response_regulator"/>
</dbReference>
<protein>
    <submittedName>
        <fullName evidence="3">Two-component response regulator</fullName>
    </submittedName>
</protein>
<dbReference type="InterPro" id="IPR011006">
    <property type="entry name" value="CheY-like_superfamily"/>
</dbReference>
<keyword evidence="1" id="KW-0597">Phosphoprotein</keyword>
<accession>A0A1E3X6J9</accession>
<reference evidence="3 4" key="1">
    <citation type="submission" date="2016-07" db="EMBL/GenBank/DDBJ databases">
        <title>Draft genome of Scalindua rubra, obtained from a brine-seawater interface in the Red Sea, sheds light on salt adaptation in anammox bacteria.</title>
        <authorList>
            <person name="Speth D.R."/>
            <person name="Lagkouvardos I."/>
            <person name="Wang Y."/>
            <person name="Qian P.-Y."/>
            <person name="Dutilh B.E."/>
            <person name="Jetten M.S."/>
        </authorList>
    </citation>
    <scope>NUCLEOTIDE SEQUENCE [LARGE SCALE GENOMIC DNA]</scope>
    <source>
        <strain evidence="3">BSI-1</strain>
    </source>
</reference>
<name>A0A1E3X6J9_9BACT</name>
<dbReference type="GO" id="GO:0000160">
    <property type="term" value="P:phosphorelay signal transduction system"/>
    <property type="evidence" value="ECO:0007669"/>
    <property type="project" value="InterPro"/>
</dbReference>
<dbReference type="PANTHER" id="PTHR44520">
    <property type="entry name" value="RESPONSE REGULATOR RCP1-RELATED"/>
    <property type="match status" value="1"/>
</dbReference>
<dbReference type="AlphaFoldDB" id="A0A1E3X6J9"/>
<proteinExistence type="predicted"/>
<dbReference type="EMBL" id="MAYW01000129">
    <property type="protein sequence ID" value="ODS31276.1"/>
    <property type="molecule type" value="Genomic_DNA"/>
</dbReference>